<name>A0A515EJZ4_9BURK</name>
<dbReference type="PROSITE" id="PS51450">
    <property type="entry name" value="LRR"/>
    <property type="match status" value="1"/>
</dbReference>
<reference evidence="6" key="1">
    <citation type="submission" date="2019-02" db="EMBL/GenBank/DDBJ databases">
        <title>Complete genome sequence of Rhodoferax sp. Gr-4.</title>
        <authorList>
            <person name="Jin L."/>
        </authorList>
    </citation>
    <scope>NUCLEOTIDE SEQUENCE [LARGE SCALE GENOMIC DNA]</scope>
    <source>
        <strain evidence="6">Gr-4</strain>
    </source>
</reference>
<reference evidence="6" key="2">
    <citation type="journal article" date="2020" name="Int. J. Syst. Evol. Microbiol.">
        <title>Genomic insights into a novel species Rhodoferax aquaticus sp. nov., isolated from freshwater.</title>
        <authorList>
            <person name="Li T."/>
            <person name="Zhuo Y."/>
            <person name="Jin C.Z."/>
            <person name="Wu X."/>
            <person name="Ko S.R."/>
            <person name="Jin F.J."/>
            <person name="Ahn C.Y."/>
            <person name="Oh H.M."/>
            <person name="Lee H.G."/>
            <person name="Jin L."/>
        </authorList>
    </citation>
    <scope>NUCLEOTIDE SEQUENCE [LARGE SCALE GENOMIC DNA]</scope>
    <source>
        <strain evidence="6">Gr-4</strain>
    </source>
</reference>
<gene>
    <name evidence="5" type="ORF">EXZ61_01755</name>
</gene>
<dbReference type="SMART" id="SM00364">
    <property type="entry name" value="LRR_BAC"/>
    <property type="match status" value="4"/>
</dbReference>
<dbReference type="Pfam" id="PF00560">
    <property type="entry name" value="LRR_1"/>
    <property type="match status" value="1"/>
</dbReference>
<dbReference type="AlphaFoldDB" id="A0A515EJZ4"/>
<keyword evidence="5" id="KW-0808">Transferase</keyword>
<dbReference type="PROSITE" id="PS00107">
    <property type="entry name" value="PROTEIN_KINASE_ATP"/>
    <property type="match status" value="1"/>
</dbReference>
<dbReference type="Gene3D" id="3.30.200.20">
    <property type="entry name" value="Phosphorylase Kinase, domain 1"/>
    <property type="match status" value="1"/>
</dbReference>
<dbReference type="InterPro" id="IPR001245">
    <property type="entry name" value="Ser-Thr/Tyr_kinase_cat_dom"/>
</dbReference>
<dbReference type="PANTHER" id="PTHR48051:SF1">
    <property type="entry name" value="RAS SUPPRESSOR PROTEIN 1"/>
    <property type="match status" value="1"/>
</dbReference>
<keyword evidence="3" id="KW-0067">ATP-binding</keyword>
<dbReference type="GO" id="GO:0005737">
    <property type="term" value="C:cytoplasm"/>
    <property type="evidence" value="ECO:0007669"/>
    <property type="project" value="TreeGrafter"/>
</dbReference>
<dbReference type="InterPro" id="IPR003591">
    <property type="entry name" value="Leu-rich_rpt_typical-subtyp"/>
</dbReference>
<dbReference type="InterPro" id="IPR032675">
    <property type="entry name" value="LRR_dom_sf"/>
</dbReference>
<keyword evidence="2" id="KW-0677">Repeat</keyword>
<dbReference type="InterPro" id="IPR000719">
    <property type="entry name" value="Prot_kinase_dom"/>
</dbReference>
<protein>
    <submittedName>
        <fullName evidence="5">Protein kinase</fullName>
    </submittedName>
</protein>
<evidence type="ECO:0000313" key="5">
    <source>
        <dbReference type="EMBL" id="QDL52994.1"/>
    </source>
</evidence>
<keyword evidence="5" id="KW-0418">Kinase</keyword>
<dbReference type="SMART" id="SM00369">
    <property type="entry name" value="LRR_TYP"/>
    <property type="match status" value="4"/>
</dbReference>
<dbReference type="Gene3D" id="1.10.510.10">
    <property type="entry name" value="Transferase(Phosphotransferase) domain 1"/>
    <property type="match status" value="1"/>
</dbReference>
<dbReference type="SUPFAM" id="SSF56112">
    <property type="entry name" value="Protein kinase-like (PK-like)"/>
    <property type="match status" value="1"/>
</dbReference>
<dbReference type="GO" id="GO:0004672">
    <property type="term" value="F:protein kinase activity"/>
    <property type="evidence" value="ECO:0007669"/>
    <property type="project" value="InterPro"/>
</dbReference>
<organism evidence="5 6">
    <name type="scientific">Rhodoferax aquaticus</name>
    <dbReference type="NCBI Taxonomy" id="2527691"/>
    <lineage>
        <taxon>Bacteria</taxon>
        <taxon>Pseudomonadati</taxon>
        <taxon>Pseudomonadota</taxon>
        <taxon>Betaproteobacteria</taxon>
        <taxon>Burkholderiales</taxon>
        <taxon>Comamonadaceae</taxon>
        <taxon>Rhodoferax</taxon>
    </lineage>
</organism>
<dbReference type="KEGG" id="rhg:EXZ61_01755"/>
<dbReference type="EMBL" id="CP036282">
    <property type="protein sequence ID" value="QDL52994.1"/>
    <property type="molecule type" value="Genomic_DNA"/>
</dbReference>
<dbReference type="Pfam" id="PF13855">
    <property type="entry name" value="LRR_8"/>
    <property type="match status" value="1"/>
</dbReference>
<dbReference type="SUPFAM" id="SSF52058">
    <property type="entry name" value="L domain-like"/>
    <property type="match status" value="1"/>
</dbReference>
<dbReference type="Proteomes" id="UP000317365">
    <property type="component" value="Chromosome"/>
</dbReference>
<evidence type="ECO:0000256" key="1">
    <source>
        <dbReference type="ARBA" id="ARBA00022614"/>
    </source>
</evidence>
<evidence type="ECO:0000313" key="6">
    <source>
        <dbReference type="Proteomes" id="UP000317365"/>
    </source>
</evidence>
<keyword evidence="3" id="KW-0547">Nucleotide-binding</keyword>
<dbReference type="GO" id="GO:0005524">
    <property type="term" value="F:ATP binding"/>
    <property type="evidence" value="ECO:0007669"/>
    <property type="project" value="UniProtKB-UniRule"/>
</dbReference>
<sequence>MAHTLAQLRSGELQGCTRLQLALGLEEFPREIFSLADTLEILDLSGNALSELPDDLWRLGKLRVLFCSNNRFTVLPAVVGQCAQLRMVGFKSNQIHTVPAQALGPQLRWLILTDNAVSTLPDSMGQCTQLQKLMLAGNQLTHLPAALAHCTQLELVRISANRFAAFPEVLLTLPNLAWLAVAGNPMCESDAMPVPPEVPQIAWTQLRLGPRVGQGASGVIYRAEWDAPDGTQPVAVKMFKGDVTSDGWPQAEMAACLRAGRHPGLISVMGQVQHHPQGQQGLVMAWVPDDYGVVAGPPSLQSCTRDVYPAGFGLRGPVLVRMAQVLANALAHLHAQGLLHGDLYAHNLMLSPVGDVLLGDFGAASPTDALPAPVAQHLRAMDVRAFGVLLGELLARCQVGSLAVSTLQALQTVHHACMESVCAARPPMSAVVTALAACNPHGENPA</sequence>
<keyword evidence="1" id="KW-0433">Leucine-rich repeat</keyword>
<dbReference type="InterPro" id="IPR011009">
    <property type="entry name" value="Kinase-like_dom_sf"/>
</dbReference>
<dbReference type="Pfam" id="PF07714">
    <property type="entry name" value="PK_Tyr_Ser-Thr"/>
    <property type="match status" value="1"/>
</dbReference>
<dbReference type="InterPro" id="IPR001611">
    <property type="entry name" value="Leu-rich_rpt"/>
</dbReference>
<evidence type="ECO:0000259" key="4">
    <source>
        <dbReference type="PROSITE" id="PS50011"/>
    </source>
</evidence>
<keyword evidence="6" id="KW-1185">Reference proteome</keyword>
<dbReference type="InterPro" id="IPR017441">
    <property type="entry name" value="Protein_kinase_ATP_BS"/>
</dbReference>
<proteinExistence type="predicted"/>
<dbReference type="InterPro" id="IPR050216">
    <property type="entry name" value="LRR_domain-containing"/>
</dbReference>
<feature type="binding site" evidence="3">
    <location>
        <position position="237"/>
    </location>
    <ligand>
        <name>ATP</name>
        <dbReference type="ChEBI" id="CHEBI:30616"/>
    </ligand>
</feature>
<dbReference type="PANTHER" id="PTHR48051">
    <property type="match status" value="1"/>
</dbReference>
<evidence type="ECO:0000256" key="2">
    <source>
        <dbReference type="ARBA" id="ARBA00022737"/>
    </source>
</evidence>
<dbReference type="Gene3D" id="3.80.10.10">
    <property type="entry name" value="Ribonuclease Inhibitor"/>
    <property type="match status" value="2"/>
</dbReference>
<feature type="domain" description="Protein kinase" evidence="4">
    <location>
        <begin position="206"/>
        <end position="446"/>
    </location>
</feature>
<dbReference type="RefSeq" id="WP_142808447.1">
    <property type="nucleotide sequence ID" value="NZ_CP036282.1"/>
</dbReference>
<evidence type="ECO:0000256" key="3">
    <source>
        <dbReference type="PROSITE-ProRule" id="PRU10141"/>
    </source>
</evidence>
<accession>A0A515EJZ4</accession>
<dbReference type="PROSITE" id="PS50011">
    <property type="entry name" value="PROTEIN_KINASE_DOM"/>
    <property type="match status" value="1"/>
</dbReference>